<protein>
    <recommendedName>
        <fullName evidence="3">DUF4265 domain-containing protein</fullName>
    </recommendedName>
</protein>
<dbReference type="EMBL" id="JACIIZ010000038">
    <property type="protein sequence ID" value="MBB6255425.1"/>
    <property type="molecule type" value="Genomic_DNA"/>
</dbReference>
<evidence type="ECO:0000313" key="1">
    <source>
        <dbReference type="EMBL" id="MBB6255425.1"/>
    </source>
</evidence>
<gene>
    <name evidence="1" type="ORF">FHS74_006024</name>
</gene>
<evidence type="ECO:0000313" key="2">
    <source>
        <dbReference type="Proteomes" id="UP000539175"/>
    </source>
</evidence>
<organism evidence="1 2">
    <name type="scientific">Nitrospirillum iridis</name>
    <dbReference type="NCBI Taxonomy" id="765888"/>
    <lineage>
        <taxon>Bacteria</taxon>
        <taxon>Pseudomonadati</taxon>
        <taxon>Pseudomonadota</taxon>
        <taxon>Alphaproteobacteria</taxon>
        <taxon>Rhodospirillales</taxon>
        <taxon>Azospirillaceae</taxon>
        <taxon>Nitrospirillum</taxon>
    </lineage>
</organism>
<proteinExistence type="predicted"/>
<accession>A0A7X0B480</accession>
<reference evidence="1 2" key="1">
    <citation type="submission" date="2020-08" db="EMBL/GenBank/DDBJ databases">
        <title>Genomic Encyclopedia of Type Strains, Phase IV (KMG-IV): sequencing the most valuable type-strain genomes for metagenomic binning, comparative biology and taxonomic classification.</title>
        <authorList>
            <person name="Goeker M."/>
        </authorList>
    </citation>
    <scope>NUCLEOTIDE SEQUENCE [LARGE SCALE GENOMIC DNA]</scope>
    <source>
        <strain evidence="1 2">DSM 22198</strain>
    </source>
</reference>
<sequence length="169" mass="19128">MTSSEAGKPKDLVRISFKLDPTEWHGHTREWIWAEAIPEAPDIYRIKNSPFFTRGISLMDLVRALPSEEISGQLEAVSVAEKCGHSNYMVINQTREDDFVKYWGRLEEIGCSFESAHLPIDGDNKLLYAIDVPPNADIFDVYKILSSGEKDGIWLFQEGAMGHDVKSRP</sequence>
<dbReference type="Pfam" id="PF14085">
    <property type="entry name" value="DUF4265"/>
    <property type="match status" value="1"/>
</dbReference>
<dbReference type="InterPro" id="IPR025361">
    <property type="entry name" value="DUF4265"/>
</dbReference>
<dbReference type="RefSeq" id="WP_184807933.1">
    <property type="nucleotide sequence ID" value="NZ_JACIIZ010000038.1"/>
</dbReference>
<evidence type="ECO:0008006" key="3">
    <source>
        <dbReference type="Google" id="ProtNLM"/>
    </source>
</evidence>
<comment type="caution">
    <text evidence="1">The sequence shown here is derived from an EMBL/GenBank/DDBJ whole genome shotgun (WGS) entry which is preliminary data.</text>
</comment>
<keyword evidence="2" id="KW-1185">Reference proteome</keyword>
<dbReference type="Proteomes" id="UP000539175">
    <property type="component" value="Unassembled WGS sequence"/>
</dbReference>
<dbReference type="AlphaFoldDB" id="A0A7X0B480"/>
<name>A0A7X0B480_9PROT</name>